<proteinExistence type="inferred from homology"/>
<keyword evidence="3" id="KW-0949">S-adenosyl-L-methionine</keyword>
<dbReference type="PANTHER" id="PTHR43591:SF24">
    <property type="entry name" value="2-METHOXY-6-POLYPRENYL-1,4-BENZOQUINOL METHYLASE, MITOCHONDRIAL"/>
    <property type="match status" value="1"/>
</dbReference>
<dbReference type="PROSITE" id="PS51608">
    <property type="entry name" value="SAM_MT_UBIE"/>
    <property type="match status" value="1"/>
</dbReference>
<accession>A0A381S8H3</accession>
<evidence type="ECO:0000256" key="3">
    <source>
        <dbReference type="ARBA" id="ARBA00022691"/>
    </source>
</evidence>
<dbReference type="GO" id="GO:0042181">
    <property type="term" value="P:ketone biosynthetic process"/>
    <property type="evidence" value="ECO:0007669"/>
    <property type="project" value="UniProtKB-ARBA"/>
</dbReference>
<dbReference type="PROSITE" id="PS01183">
    <property type="entry name" value="UBIE_1"/>
    <property type="match status" value="1"/>
</dbReference>
<organism evidence="4">
    <name type="scientific">marine metagenome</name>
    <dbReference type="NCBI Taxonomy" id="408172"/>
    <lineage>
        <taxon>unclassified sequences</taxon>
        <taxon>metagenomes</taxon>
        <taxon>ecological metagenomes</taxon>
    </lineage>
</organism>
<dbReference type="Pfam" id="PF01209">
    <property type="entry name" value="Ubie_methyltran"/>
    <property type="match status" value="1"/>
</dbReference>
<evidence type="ECO:0008006" key="5">
    <source>
        <dbReference type="Google" id="ProtNLM"/>
    </source>
</evidence>
<evidence type="ECO:0000256" key="1">
    <source>
        <dbReference type="ARBA" id="ARBA00022603"/>
    </source>
</evidence>
<dbReference type="PROSITE" id="PS01184">
    <property type="entry name" value="UBIE_2"/>
    <property type="match status" value="1"/>
</dbReference>
<dbReference type="Gene3D" id="3.40.50.150">
    <property type="entry name" value="Vaccinia Virus protein VP39"/>
    <property type="match status" value="1"/>
</dbReference>
<dbReference type="InterPro" id="IPR004033">
    <property type="entry name" value="UbiE/COQ5_MeTrFase"/>
</dbReference>
<evidence type="ECO:0000256" key="2">
    <source>
        <dbReference type="ARBA" id="ARBA00022679"/>
    </source>
</evidence>
<dbReference type="NCBIfam" id="TIGR01934">
    <property type="entry name" value="MenG_MenH_UbiE"/>
    <property type="match status" value="1"/>
</dbReference>
<name>A0A381S8H3_9ZZZZ</name>
<dbReference type="InterPro" id="IPR029063">
    <property type="entry name" value="SAM-dependent_MTases_sf"/>
</dbReference>
<protein>
    <recommendedName>
        <fullName evidence="5">Demethylmenaquinone methyltransferase</fullName>
    </recommendedName>
</protein>
<keyword evidence="2" id="KW-0808">Transferase</keyword>
<dbReference type="EMBL" id="UINC01002721">
    <property type="protein sequence ID" value="SUZ99618.1"/>
    <property type="molecule type" value="Genomic_DNA"/>
</dbReference>
<gene>
    <name evidence="4" type="ORF">METZ01_LOCUS52472</name>
</gene>
<dbReference type="SUPFAM" id="SSF53335">
    <property type="entry name" value="S-adenosyl-L-methionine-dependent methyltransferases"/>
    <property type="match status" value="1"/>
</dbReference>
<dbReference type="NCBIfam" id="NF001244">
    <property type="entry name" value="PRK00216.1-5"/>
    <property type="match status" value="1"/>
</dbReference>
<sequence>MIIEDTTTFTLQTREMFTSIAPRYDFLNRLLSVGQDKYWRKRAVDLLDPMGRDHILDVATGTCDIVIEIASRNLSVRIFGIDFSQRMLDLGRTKVTQNNYDKSISFQIGSGEHLPFANESFDGVICAFGIRNFANVQMGLREFYRVLKPGGRIVILEFSVPQNQFLNAVYEWYFNLILPKIGNLISGHSNAYTYLPESVANFPNQKKFVEWIEKTGFEKVSFAELTFGIVSIHRGFKVS</sequence>
<dbReference type="InterPro" id="IPR023576">
    <property type="entry name" value="UbiE/COQ5_MeTrFase_CS"/>
</dbReference>
<dbReference type="CDD" id="cd02440">
    <property type="entry name" value="AdoMet_MTases"/>
    <property type="match status" value="1"/>
</dbReference>
<dbReference type="GO" id="GO:0008168">
    <property type="term" value="F:methyltransferase activity"/>
    <property type="evidence" value="ECO:0007669"/>
    <property type="project" value="UniProtKB-KW"/>
</dbReference>
<dbReference type="GO" id="GO:0032259">
    <property type="term" value="P:methylation"/>
    <property type="evidence" value="ECO:0007669"/>
    <property type="project" value="UniProtKB-KW"/>
</dbReference>
<dbReference type="PANTHER" id="PTHR43591">
    <property type="entry name" value="METHYLTRANSFERASE"/>
    <property type="match status" value="1"/>
</dbReference>
<evidence type="ECO:0000313" key="4">
    <source>
        <dbReference type="EMBL" id="SUZ99618.1"/>
    </source>
</evidence>
<reference evidence="4" key="1">
    <citation type="submission" date="2018-05" db="EMBL/GenBank/DDBJ databases">
        <authorList>
            <person name="Lanie J.A."/>
            <person name="Ng W.-L."/>
            <person name="Kazmierczak K.M."/>
            <person name="Andrzejewski T.M."/>
            <person name="Davidsen T.M."/>
            <person name="Wayne K.J."/>
            <person name="Tettelin H."/>
            <person name="Glass J.I."/>
            <person name="Rusch D."/>
            <person name="Podicherti R."/>
            <person name="Tsui H.-C.T."/>
            <person name="Winkler M.E."/>
        </authorList>
    </citation>
    <scope>NUCLEOTIDE SEQUENCE</scope>
</reference>
<keyword evidence="1" id="KW-0489">Methyltransferase</keyword>
<dbReference type="AlphaFoldDB" id="A0A381S8H3"/>
<dbReference type="HAMAP" id="MF_01813">
    <property type="entry name" value="MenG_UbiE_methyltr"/>
    <property type="match status" value="1"/>
</dbReference>